<proteinExistence type="predicted"/>
<organism evidence="5 6">
    <name type="scientific">Geothermobacter hydrogeniphilus</name>
    <dbReference type="NCBI Taxonomy" id="1969733"/>
    <lineage>
        <taxon>Bacteria</taxon>
        <taxon>Pseudomonadati</taxon>
        <taxon>Thermodesulfobacteriota</taxon>
        <taxon>Desulfuromonadia</taxon>
        <taxon>Desulfuromonadales</taxon>
        <taxon>Geothermobacteraceae</taxon>
        <taxon>Geothermobacter</taxon>
    </lineage>
</organism>
<keyword evidence="2" id="KW-0349">Heme</keyword>
<dbReference type="EMBL" id="NAAD01000007">
    <property type="protein sequence ID" value="ORJ60594.1"/>
    <property type="molecule type" value="Genomic_DNA"/>
</dbReference>
<dbReference type="GO" id="GO:0005886">
    <property type="term" value="C:plasma membrane"/>
    <property type="evidence" value="ECO:0007669"/>
    <property type="project" value="InterPro"/>
</dbReference>
<keyword evidence="2" id="KW-0408">Iron</keyword>
<keyword evidence="6" id="KW-1185">Reference proteome</keyword>
<reference evidence="5 6" key="1">
    <citation type="submission" date="2017-03" db="EMBL/GenBank/DDBJ databases">
        <title>Genome sequence of Geothermobacter sp. EPR-M, Deep-Sea Iron Reducer.</title>
        <authorList>
            <person name="Tully B."/>
            <person name="Savalia P."/>
            <person name="Abuyen K."/>
            <person name="Baughan C."/>
            <person name="Romero E."/>
            <person name="Ronkowski C."/>
            <person name="Torres B."/>
            <person name="Tremblay J."/>
            <person name="Trujillo A."/>
            <person name="Tyler M."/>
            <person name="Perez-Rodriguez I."/>
            <person name="Amend J."/>
        </authorList>
    </citation>
    <scope>NUCLEOTIDE SEQUENCE [LARGE SCALE GENOMIC DNA]</scope>
    <source>
        <strain evidence="5 6">EPR-M</strain>
    </source>
</reference>
<comment type="subcellular location">
    <subcellularLocation>
        <location evidence="1">Membrane</location>
    </subcellularLocation>
</comment>
<dbReference type="OrthoDB" id="9794828at2"/>
<dbReference type="Pfam" id="PF03100">
    <property type="entry name" value="CcmE"/>
    <property type="match status" value="1"/>
</dbReference>
<keyword evidence="3" id="KW-0201">Cytochrome c-type biogenesis</keyword>
<keyword evidence="4" id="KW-0472">Membrane</keyword>
<comment type="caution">
    <text evidence="5">The sequence shown here is derived from an EMBL/GenBank/DDBJ whole genome shotgun (WGS) entry which is preliminary data.</text>
</comment>
<evidence type="ECO:0000313" key="5">
    <source>
        <dbReference type="EMBL" id="ORJ60594.1"/>
    </source>
</evidence>
<evidence type="ECO:0000256" key="2">
    <source>
        <dbReference type="ARBA" id="ARBA00022617"/>
    </source>
</evidence>
<dbReference type="SUPFAM" id="SSF82093">
    <property type="entry name" value="Heme chaperone CcmE"/>
    <property type="match status" value="1"/>
</dbReference>
<dbReference type="Proteomes" id="UP000193136">
    <property type="component" value="Unassembled WGS sequence"/>
</dbReference>
<dbReference type="RefSeq" id="WP_085010075.1">
    <property type="nucleotide sequence ID" value="NZ_NAAD01000007.1"/>
</dbReference>
<dbReference type="GO" id="GO:0020037">
    <property type="term" value="F:heme binding"/>
    <property type="evidence" value="ECO:0007669"/>
    <property type="project" value="InterPro"/>
</dbReference>
<protein>
    <recommendedName>
        <fullName evidence="7">Cytochrome c-type biogenesis protein CcmE</fullName>
    </recommendedName>
</protein>
<accession>A0A1X0Y6B4</accession>
<dbReference type="InterPro" id="IPR004329">
    <property type="entry name" value="CcmE"/>
</dbReference>
<evidence type="ECO:0000256" key="1">
    <source>
        <dbReference type="ARBA" id="ARBA00004370"/>
    </source>
</evidence>
<dbReference type="Gene3D" id="2.40.50.140">
    <property type="entry name" value="Nucleic acid-binding proteins"/>
    <property type="match status" value="1"/>
</dbReference>
<gene>
    <name evidence="5" type="ORF">B5V00_07085</name>
</gene>
<dbReference type="STRING" id="1969733.B5V00_07085"/>
<sequence>MKKSNRKALLAILVIVVGVGFLICRGLSSTSVYYMTVAELKTSSLGQQLSRNQSVRVGGKVIENSIDYNQRELVLRFALRDESRPQQRIDAVYRGARPDAFKADIEALLEGTYDRGQNLFLAKTLLVKCPSKYESDLKQEDKP</sequence>
<name>A0A1X0Y6B4_9BACT</name>
<evidence type="ECO:0000256" key="4">
    <source>
        <dbReference type="ARBA" id="ARBA00023136"/>
    </source>
</evidence>
<dbReference type="InterPro" id="IPR036127">
    <property type="entry name" value="CcmE-like_sf"/>
</dbReference>
<dbReference type="GO" id="GO:0017003">
    <property type="term" value="P:protein-heme linkage"/>
    <property type="evidence" value="ECO:0007669"/>
    <property type="project" value="InterPro"/>
</dbReference>
<evidence type="ECO:0000256" key="3">
    <source>
        <dbReference type="ARBA" id="ARBA00022748"/>
    </source>
</evidence>
<evidence type="ECO:0000313" key="6">
    <source>
        <dbReference type="Proteomes" id="UP000193136"/>
    </source>
</evidence>
<dbReference type="InterPro" id="IPR012340">
    <property type="entry name" value="NA-bd_OB-fold"/>
</dbReference>
<evidence type="ECO:0008006" key="7">
    <source>
        <dbReference type="Google" id="ProtNLM"/>
    </source>
</evidence>
<keyword evidence="2" id="KW-0479">Metal-binding</keyword>
<dbReference type="GO" id="GO:0017004">
    <property type="term" value="P:cytochrome complex assembly"/>
    <property type="evidence" value="ECO:0007669"/>
    <property type="project" value="UniProtKB-KW"/>
</dbReference>
<dbReference type="AlphaFoldDB" id="A0A1X0Y6B4"/>